<evidence type="ECO:0000313" key="3">
    <source>
        <dbReference type="Proteomes" id="UP001353858"/>
    </source>
</evidence>
<sequence>MRDNHDEHLKKQASWSPVLDSSTKEEDKRNYDLKLGKIQLNTFKNLSKENVNDNNVESSQSRRVGDEILNYKENVNLNPNTNNYKTRSGSDCNNLIKNIPEKEAQQIKLDCLEFFITSLEEIQKRLPLTDELFINLAFLDPSIAVDVESNKRNISFNQICQKANVDEEEASLEWRLMPFQFEEEERDSLKTLTLEAFWFKMSNLKNYESHFLAAHCLILPHANADAERVFSVVTDVRSKKMNQLSHEVLY</sequence>
<organism evidence="2 3">
    <name type="scientific">Aquatica leii</name>
    <dbReference type="NCBI Taxonomy" id="1421715"/>
    <lineage>
        <taxon>Eukaryota</taxon>
        <taxon>Metazoa</taxon>
        <taxon>Ecdysozoa</taxon>
        <taxon>Arthropoda</taxon>
        <taxon>Hexapoda</taxon>
        <taxon>Insecta</taxon>
        <taxon>Pterygota</taxon>
        <taxon>Neoptera</taxon>
        <taxon>Endopterygota</taxon>
        <taxon>Coleoptera</taxon>
        <taxon>Polyphaga</taxon>
        <taxon>Elateriformia</taxon>
        <taxon>Elateroidea</taxon>
        <taxon>Lampyridae</taxon>
        <taxon>Luciolinae</taxon>
        <taxon>Aquatica</taxon>
    </lineage>
</organism>
<feature type="compositionally biased region" description="Basic and acidic residues" evidence="1">
    <location>
        <begin position="1"/>
        <end position="10"/>
    </location>
</feature>
<evidence type="ECO:0000256" key="1">
    <source>
        <dbReference type="SAM" id="MobiDB-lite"/>
    </source>
</evidence>
<dbReference type="AlphaFoldDB" id="A0AAN7P4S8"/>
<feature type="region of interest" description="Disordered" evidence="1">
    <location>
        <begin position="1"/>
        <end position="27"/>
    </location>
</feature>
<dbReference type="EMBL" id="JARPUR010000006">
    <property type="protein sequence ID" value="KAK4874341.1"/>
    <property type="molecule type" value="Genomic_DNA"/>
</dbReference>
<reference evidence="3" key="1">
    <citation type="submission" date="2023-01" db="EMBL/GenBank/DDBJ databases">
        <title>Key to firefly adult light organ development and bioluminescence: homeobox transcription factors regulate luciferase expression and transportation to peroxisome.</title>
        <authorList>
            <person name="Fu X."/>
        </authorList>
    </citation>
    <scope>NUCLEOTIDE SEQUENCE [LARGE SCALE GENOMIC DNA]</scope>
</reference>
<evidence type="ECO:0008006" key="4">
    <source>
        <dbReference type="Google" id="ProtNLM"/>
    </source>
</evidence>
<dbReference type="Proteomes" id="UP001353858">
    <property type="component" value="Unassembled WGS sequence"/>
</dbReference>
<comment type="caution">
    <text evidence="2">The sequence shown here is derived from an EMBL/GenBank/DDBJ whole genome shotgun (WGS) entry which is preliminary data.</text>
</comment>
<gene>
    <name evidence="2" type="ORF">RN001_013701</name>
</gene>
<keyword evidence="3" id="KW-1185">Reference proteome</keyword>
<name>A0AAN7P4S8_9COLE</name>
<proteinExistence type="predicted"/>
<evidence type="ECO:0000313" key="2">
    <source>
        <dbReference type="EMBL" id="KAK4874341.1"/>
    </source>
</evidence>
<protein>
    <recommendedName>
        <fullName evidence="4">HAT C-terminal dimerisation domain-containing protein</fullName>
    </recommendedName>
</protein>
<accession>A0AAN7P4S8</accession>